<reference evidence="2" key="1">
    <citation type="journal article" date="2011" name="PLoS Genet.">
        <title>Genomic analysis of the necrotrophic fungal pathogens Sclerotinia sclerotiorum and Botrytis cinerea.</title>
        <authorList>
            <person name="Amselem J."/>
            <person name="Cuomo C.A."/>
            <person name="van Kan J.A."/>
            <person name="Viaud M."/>
            <person name="Benito E.P."/>
            <person name="Couloux A."/>
            <person name="Coutinho P.M."/>
            <person name="de Vries R.P."/>
            <person name="Dyer P.S."/>
            <person name="Fillinger S."/>
            <person name="Fournier E."/>
            <person name="Gout L."/>
            <person name="Hahn M."/>
            <person name="Kohn L."/>
            <person name="Lapalu N."/>
            <person name="Plummer K.M."/>
            <person name="Pradier J.M."/>
            <person name="Quevillon E."/>
            <person name="Sharon A."/>
            <person name="Simon A."/>
            <person name="ten Have A."/>
            <person name="Tudzynski B."/>
            <person name="Tudzynski P."/>
            <person name="Wincker P."/>
            <person name="Andrew M."/>
            <person name="Anthouard V."/>
            <person name="Beever R.E."/>
            <person name="Beffa R."/>
            <person name="Benoit I."/>
            <person name="Bouzid O."/>
            <person name="Brault B."/>
            <person name="Chen Z."/>
            <person name="Choquer M."/>
            <person name="Collemare J."/>
            <person name="Cotton P."/>
            <person name="Danchin E.G."/>
            <person name="Da Silva C."/>
            <person name="Gautier A."/>
            <person name="Giraud C."/>
            <person name="Giraud T."/>
            <person name="Gonzalez C."/>
            <person name="Grossetete S."/>
            <person name="Guldener U."/>
            <person name="Henrissat B."/>
            <person name="Howlett B.J."/>
            <person name="Kodira C."/>
            <person name="Kretschmer M."/>
            <person name="Lappartient A."/>
            <person name="Leroch M."/>
            <person name="Levis C."/>
            <person name="Mauceli E."/>
            <person name="Neuveglise C."/>
            <person name="Oeser B."/>
            <person name="Pearson M."/>
            <person name="Poulain J."/>
            <person name="Poussereau N."/>
            <person name="Quesneville H."/>
            <person name="Rascle C."/>
            <person name="Schumacher J."/>
            <person name="Segurens B."/>
            <person name="Sexton A."/>
            <person name="Silva E."/>
            <person name="Sirven C."/>
            <person name="Soanes D.M."/>
            <person name="Talbot N.J."/>
            <person name="Templeton M."/>
            <person name="Yandava C."/>
            <person name="Yarden O."/>
            <person name="Zeng Q."/>
            <person name="Rollins J.A."/>
            <person name="Lebrun M.H."/>
            <person name="Dickman M."/>
        </authorList>
    </citation>
    <scope>NUCLEOTIDE SEQUENCE [LARGE SCALE GENOMIC DNA]</scope>
    <source>
        <strain evidence="2">T4</strain>
    </source>
</reference>
<gene>
    <name evidence="1" type="ORF">BofuT4_uP077170.1</name>
</gene>
<dbReference type="InParanoid" id="G2YLC6"/>
<organism evidence="1 2">
    <name type="scientific">Botryotinia fuckeliana (strain T4)</name>
    <name type="common">Noble rot fungus</name>
    <name type="synonym">Botrytis cinerea</name>
    <dbReference type="NCBI Taxonomy" id="999810"/>
    <lineage>
        <taxon>Eukaryota</taxon>
        <taxon>Fungi</taxon>
        <taxon>Dikarya</taxon>
        <taxon>Ascomycota</taxon>
        <taxon>Pezizomycotina</taxon>
        <taxon>Leotiomycetes</taxon>
        <taxon>Helotiales</taxon>
        <taxon>Sclerotiniaceae</taxon>
        <taxon>Botrytis</taxon>
    </lineage>
</organism>
<accession>G2YLC6</accession>
<dbReference type="AlphaFoldDB" id="G2YLC6"/>
<name>G2YLC6_BOTF4</name>
<evidence type="ECO:0000313" key="1">
    <source>
        <dbReference type="EMBL" id="CCD52424.1"/>
    </source>
</evidence>
<proteinExistence type="predicted"/>
<evidence type="ECO:0000313" key="2">
    <source>
        <dbReference type="Proteomes" id="UP000008177"/>
    </source>
</evidence>
<sequence>MILYIVRSISWKWRVNGNGTTINRVGGWSSPQCSLLALDDQHHCPLKITTGISLNILNTLVLRYEREP</sequence>
<dbReference type="Proteomes" id="UP000008177">
    <property type="component" value="Unplaced contigs"/>
</dbReference>
<dbReference type="HOGENOM" id="CLU_2793717_0_0_1"/>
<dbReference type="EMBL" id="FQ790343">
    <property type="protein sequence ID" value="CCD52424.1"/>
    <property type="molecule type" value="Genomic_DNA"/>
</dbReference>
<protein>
    <submittedName>
        <fullName evidence="1">Uncharacterized protein</fullName>
    </submittedName>
</protein>